<dbReference type="InterPro" id="IPR011598">
    <property type="entry name" value="bHLH_dom"/>
</dbReference>
<feature type="region of interest" description="Disordered" evidence="5">
    <location>
        <begin position="597"/>
        <end position="625"/>
    </location>
</feature>
<protein>
    <recommendedName>
        <fullName evidence="6">BHLH domain-containing protein</fullName>
    </recommendedName>
</protein>
<feature type="region of interest" description="Disordered" evidence="5">
    <location>
        <begin position="499"/>
        <end position="519"/>
    </location>
</feature>
<dbReference type="GO" id="GO:0046983">
    <property type="term" value="F:protein dimerization activity"/>
    <property type="evidence" value="ECO:0007669"/>
    <property type="project" value="InterPro"/>
</dbReference>
<dbReference type="AlphaFoldDB" id="A0A7J0GQI8"/>
<keyword evidence="8" id="KW-1185">Reference proteome</keyword>
<comment type="caution">
    <text evidence="7">The sequence shown here is derived from an EMBL/GenBank/DDBJ whole genome shotgun (WGS) entry which is preliminary data.</text>
</comment>
<keyword evidence="3" id="KW-0804">Transcription</keyword>
<feature type="compositionally biased region" description="Basic and acidic residues" evidence="5">
    <location>
        <begin position="694"/>
        <end position="707"/>
    </location>
</feature>
<keyword evidence="2" id="KW-0805">Transcription regulation</keyword>
<gene>
    <name evidence="7" type="ORF">Acr_23g0014700</name>
</gene>
<feature type="region of interest" description="Disordered" evidence="5">
    <location>
        <begin position="665"/>
        <end position="707"/>
    </location>
</feature>
<dbReference type="Pfam" id="PF14215">
    <property type="entry name" value="bHLH-MYC_N"/>
    <property type="match status" value="1"/>
</dbReference>
<dbReference type="PANTHER" id="PTHR46196">
    <property type="entry name" value="TRANSCRIPTION FACTOR BHLH155-LIKE ISOFORM X1-RELATED"/>
    <property type="match status" value="1"/>
</dbReference>
<feature type="compositionally biased region" description="Polar residues" evidence="5">
    <location>
        <begin position="499"/>
        <end position="508"/>
    </location>
</feature>
<dbReference type="PANTHER" id="PTHR46196:SF4">
    <property type="entry name" value="TRANSCRIPTION FACTOR LHW"/>
    <property type="match status" value="1"/>
</dbReference>
<dbReference type="PROSITE" id="PS50888">
    <property type="entry name" value="BHLH"/>
    <property type="match status" value="1"/>
</dbReference>
<name>A0A7J0GQI8_9ERIC</name>
<accession>A0A7J0GQI8</accession>
<comment type="subcellular location">
    <subcellularLocation>
        <location evidence="1">Nucleus</location>
    </subcellularLocation>
</comment>
<proteinExistence type="predicted"/>
<dbReference type="Proteomes" id="UP000585474">
    <property type="component" value="Unassembled WGS sequence"/>
</dbReference>
<evidence type="ECO:0000256" key="5">
    <source>
        <dbReference type="SAM" id="MobiDB-lite"/>
    </source>
</evidence>
<dbReference type="Pfam" id="PF23176">
    <property type="entry name" value="bHLH_LHW"/>
    <property type="match status" value="1"/>
</dbReference>
<evidence type="ECO:0000256" key="3">
    <source>
        <dbReference type="ARBA" id="ARBA00023163"/>
    </source>
</evidence>
<dbReference type="EMBL" id="BJWL01000023">
    <property type="protein sequence ID" value="GFZ13085.1"/>
    <property type="molecule type" value="Genomic_DNA"/>
</dbReference>
<feature type="compositionally biased region" description="Polar residues" evidence="5">
    <location>
        <begin position="597"/>
        <end position="621"/>
    </location>
</feature>
<dbReference type="OrthoDB" id="1883654at2759"/>
<evidence type="ECO:0000259" key="6">
    <source>
        <dbReference type="PROSITE" id="PS50888"/>
    </source>
</evidence>
<evidence type="ECO:0000313" key="8">
    <source>
        <dbReference type="Proteomes" id="UP000585474"/>
    </source>
</evidence>
<feature type="domain" description="BHLH" evidence="6">
    <location>
        <begin position="693"/>
        <end position="742"/>
    </location>
</feature>
<sequence length="879" mass="97012">MNMEDKRLLIWEDCYFEPMLFSTLTQDSGIDCSEKTLEEWEGCQLTAELRTPQVGDREEDKVPSLMNIMMLDNRVKVVGQGLIGRAAFTGNHLWILSENCARETHPPEVQNEVYQQFSAGIRTVAVIPVLTHGVVQLGSSLDIMENMAFVTDVKSLILQLGCIPGALLSDCYTSKEPAPRIGVPIFFRSSVSVDPSGDNKLKDSVPSVGDRCNQQSIPSQAFELVGQLSHSSIRHEQNNLEGTSTFRTPKLDPNVVKSQDSLCLPNNIPVMMPSFPFSSQLENEETEAETILLNPELWLNQQASLYNQRSGFDEQLRVGSTSANYSNLRILEERMLSDAVLHEDFNSSLSTSGGIMMSQLRTNGAMRSSVQLNSGASTHPKSMLNSCTLPNVHRSASIDIFCTHLTGSGLNAGSSKTEASTSDLTDHLMSNALLLGSSDFRHHSKNDKCSQIELAQRRERIENDLFQTLNIPLVHLDEHTNLSDDMSCLEHNCHRHDYGNQSPRSEYAQNEDKGVQPSSGDDLFDIFGVDFKNKLFDGSWNNFLNDGPDASTKTLNKSNLTSSNLQDGDSELYSGIACTADNDHLLDAVVNRVHTAAKQTSDDSVSCKTTLTSSSVPNASPSCGRVNVADPMQGVLSGLPNKEDAGIYSHTSSICGSQISSWEQGHSVKHSSSASTAYSKRPDDVSKSNRKRLKPGENPRPRPKDRQMIQDRMKELREIVPNGAKCSIDALLERTIKHMLFLQSVTKHAEKLKQTGDSKIINKDGGRLLKNNIEGGRTWAYEVGSQSTVCPIIVEDLNPPRQMLVEGVMETRNDKIWAQFAVEANRDVTRMEIFVSLVHLLEQTVKSSAAAGNGIENDNRMIHQSFHQAASIPVTGRPM</sequence>
<evidence type="ECO:0000256" key="2">
    <source>
        <dbReference type="ARBA" id="ARBA00023015"/>
    </source>
</evidence>
<reference evidence="7 8" key="1">
    <citation type="submission" date="2019-07" db="EMBL/GenBank/DDBJ databases">
        <title>De Novo Assembly of kiwifruit Actinidia rufa.</title>
        <authorList>
            <person name="Sugita-Konishi S."/>
            <person name="Sato K."/>
            <person name="Mori E."/>
            <person name="Abe Y."/>
            <person name="Kisaki G."/>
            <person name="Hamano K."/>
            <person name="Suezawa K."/>
            <person name="Otani M."/>
            <person name="Fukuda T."/>
            <person name="Manabe T."/>
            <person name="Gomi K."/>
            <person name="Tabuchi M."/>
            <person name="Akimitsu K."/>
            <person name="Kataoka I."/>
        </authorList>
    </citation>
    <scope>NUCLEOTIDE SEQUENCE [LARGE SCALE GENOMIC DNA]</scope>
    <source>
        <strain evidence="8">cv. Fuchu</strain>
    </source>
</reference>
<evidence type="ECO:0000256" key="1">
    <source>
        <dbReference type="ARBA" id="ARBA00004123"/>
    </source>
</evidence>
<dbReference type="CDD" id="cd18915">
    <property type="entry name" value="bHLH_AtLHW_like"/>
    <property type="match status" value="1"/>
</dbReference>
<keyword evidence="4" id="KW-0539">Nucleus</keyword>
<dbReference type="GO" id="GO:0005634">
    <property type="term" value="C:nucleus"/>
    <property type="evidence" value="ECO:0007669"/>
    <property type="project" value="UniProtKB-SubCell"/>
</dbReference>
<dbReference type="InterPro" id="IPR025610">
    <property type="entry name" value="MYC/MYB_N"/>
</dbReference>
<dbReference type="InterPro" id="IPR043561">
    <property type="entry name" value="LHW-like"/>
</dbReference>
<organism evidence="7 8">
    <name type="scientific">Actinidia rufa</name>
    <dbReference type="NCBI Taxonomy" id="165716"/>
    <lineage>
        <taxon>Eukaryota</taxon>
        <taxon>Viridiplantae</taxon>
        <taxon>Streptophyta</taxon>
        <taxon>Embryophyta</taxon>
        <taxon>Tracheophyta</taxon>
        <taxon>Spermatophyta</taxon>
        <taxon>Magnoliopsida</taxon>
        <taxon>eudicotyledons</taxon>
        <taxon>Gunneridae</taxon>
        <taxon>Pentapetalae</taxon>
        <taxon>asterids</taxon>
        <taxon>Ericales</taxon>
        <taxon>Actinidiaceae</taxon>
        <taxon>Actinidia</taxon>
    </lineage>
</organism>
<feature type="compositionally biased region" description="Polar residues" evidence="5">
    <location>
        <begin position="665"/>
        <end position="678"/>
    </location>
</feature>
<dbReference type="GO" id="GO:0003700">
    <property type="term" value="F:DNA-binding transcription factor activity"/>
    <property type="evidence" value="ECO:0007669"/>
    <property type="project" value="InterPro"/>
</dbReference>
<evidence type="ECO:0000313" key="7">
    <source>
        <dbReference type="EMBL" id="GFZ13085.1"/>
    </source>
</evidence>
<evidence type="ECO:0000256" key="4">
    <source>
        <dbReference type="ARBA" id="ARBA00023242"/>
    </source>
</evidence>